<name>A0ACB8DKR4_DERSI</name>
<evidence type="ECO:0000313" key="2">
    <source>
        <dbReference type="Proteomes" id="UP000821865"/>
    </source>
</evidence>
<dbReference type="Proteomes" id="UP000821865">
    <property type="component" value="Chromosome 11"/>
</dbReference>
<gene>
    <name evidence="1" type="ORF">HPB49_024305</name>
</gene>
<organism evidence="1 2">
    <name type="scientific">Dermacentor silvarum</name>
    <name type="common">Tick</name>
    <dbReference type="NCBI Taxonomy" id="543639"/>
    <lineage>
        <taxon>Eukaryota</taxon>
        <taxon>Metazoa</taxon>
        <taxon>Ecdysozoa</taxon>
        <taxon>Arthropoda</taxon>
        <taxon>Chelicerata</taxon>
        <taxon>Arachnida</taxon>
        <taxon>Acari</taxon>
        <taxon>Parasitiformes</taxon>
        <taxon>Ixodida</taxon>
        <taxon>Ixodoidea</taxon>
        <taxon>Ixodidae</taxon>
        <taxon>Rhipicephalinae</taxon>
        <taxon>Dermacentor</taxon>
    </lineage>
</organism>
<dbReference type="EMBL" id="CM023480">
    <property type="protein sequence ID" value="KAH7971460.1"/>
    <property type="molecule type" value="Genomic_DNA"/>
</dbReference>
<proteinExistence type="predicted"/>
<accession>A0ACB8DKR4</accession>
<sequence>MLVSTSETSLCSEKMLEENKNAGPSDGRAWHAMAAISGPTTSAAAVADGSVPCCSGSSRCPEPTPVVTPVVPAPIRAGGGHGDQRLVTAARDGDFKKIRRLLQKHRVNVNARDPSTGNTALMVASLVQDPDAMSELLQHGADPTLHSYTGQNCLDSLPASLVHLVLGFPDYLLKESPHRSNEERRLLLAAWSGQRDEVQHLLSQTGNGGLDINCTNAEGSTPLVLVCRDLATFQELASAGVLRSYDPLGVIRVLLDHGILIHRDVNHQDRQGRTALHYASHTCCEHTAPVISLLLQNEAKVDIKDKHGFSPLHFASQAGSVDAIQLLLDAGADPSATGLGGIAPLHLAASAGKIAAVRLLLERGADVLSFAQDGKSPLCCAGSTDVYSVLRRAVESALCERADKLRLTPLEHEKRKLGQLILQSRNVTAPGEQSSPGSSTAKEEGSSSSDKEPSEPEAEAVLKTKASSSSHSVLRGGDPSLSAFRRYQPPNLPSHHIPGWRQKSSHGGSHFIPVRPRDHSSDDELRHGWCAEGTLENNSYHRQKTMPSNTPLELPLDPHSAASVVVEAKNGINSASESEKKVEENILEARTESPLAESARTAAWVFGGSTENVVPKEMYAKVRPKHRGGAGGGVGGGSGGGGGGGGGNGDSCDSESADDEHKQSASRKRPSAAAQRRKKTQHYAKNYHLSRLKLRPELAGRSIPDVAATVPPKTVSAGRQQSDASLGASEDTAQQKAPATSSALATAAAPAQPKFSLITKSKEGGHLRPNGSRMPVPSTRGLMSKFLPPWVTRDDVSSHLSSASWVYLPSLSPEEGGDEPRLSLPRKEEIPEVAKPSEPAATTSSTTAVKSVRPEGTHTLTCGKRGSSGGTEGSAFHTVSAKGKGSAACQHAPPEQPRAPVPPLPKNLHDIPAFPSGPPFPWIKGKLIGKGAFGLVWCGLRKSGGELVAVKQFQLGGADVLSAVQLEVDILQSLKHPNIVGFLGVQQEEALVNLFLEFVSGGSLAANLAQFGAFPETVVRRYGRQLLQALAYLHQRNVIHRDIKGNNVMVCPGTGTIKLIDFGCATFEPSSADCEGLVASARGTPYWMAPEVICQEECSHKSDVWSVGCTVIEMFQTKPPWYELSPLAAAFAIGQGTSDPKFPDQISPDARDFILTCLKRCPGERPTAEELLTHRFLQTGAIEDL</sequence>
<keyword evidence="2" id="KW-1185">Reference proteome</keyword>
<reference evidence="1" key="1">
    <citation type="submission" date="2020-05" db="EMBL/GenBank/DDBJ databases">
        <title>Large-scale comparative analyses of tick genomes elucidate their genetic diversity and vector capacities.</title>
        <authorList>
            <person name="Jia N."/>
            <person name="Wang J."/>
            <person name="Shi W."/>
            <person name="Du L."/>
            <person name="Sun Y."/>
            <person name="Zhan W."/>
            <person name="Jiang J."/>
            <person name="Wang Q."/>
            <person name="Zhang B."/>
            <person name="Ji P."/>
            <person name="Sakyi L.B."/>
            <person name="Cui X."/>
            <person name="Yuan T."/>
            <person name="Jiang B."/>
            <person name="Yang W."/>
            <person name="Lam T.T.-Y."/>
            <person name="Chang Q."/>
            <person name="Ding S."/>
            <person name="Wang X."/>
            <person name="Zhu J."/>
            <person name="Ruan X."/>
            <person name="Zhao L."/>
            <person name="Wei J."/>
            <person name="Que T."/>
            <person name="Du C."/>
            <person name="Cheng J."/>
            <person name="Dai P."/>
            <person name="Han X."/>
            <person name="Huang E."/>
            <person name="Gao Y."/>
            <person name="Liu J."/>
            <person name="Shao H."/>
            <person name="Ye R."/>
            <person name="Li L."/>
            <person name="Wei W."/>
            <person name="Wang X."/>
            <person name="Wang C."/>
            <person name="Yang T."/>
            <person name="Huo Q."/>
            <person name="Li W."/>
            <person name="Guo W."/>
            <person name="Chen H."/>
            <person name="Zhou L."/>
            <person name="Ni X."/>
            <person name="Tian J."/>
            <person name="Zhou Y."/>
            <person name="Sheng Y."/>
            <person name="Liu T."/>
            <person name="Pan Y."/>
            <person name="Xia L."/>
            <person name="Li J."/>
            <person name="Zhao F."/>
            <person name="Cao W."/>
        </authorList>
    </citation>
    <scope>NUCLEOTIDE SEQUENCE</scope>
    <source>
        <strain evidence="1">Dsil-2018</strain>
    </source>
</reference>
<comment type="caution">
    <text evidence="1">The sequence shown here is derived from an EMBL/GenBank/DDBJ whole genome shotgun (WGS) entry which is preliminary data.</text>
</comment>
<protein>
    <submittedName>
        <fullName evidence="1">Uncharacterized protein</fullName>
    </submittedName>
</protein>
<evidence type="ECO:0000313" key="1">
    <source>
        <dbReference type="EMBL" id="KAH7971460.1"/>
    </source>
</evidence>